<dbReference type="GO" id="GO:0005737">
    <property type="term" value="C:cytoplasm"/>
    <property type="evidence" value="ECO:0007669"/>
    <property type="project" value="TreeGrafter"/>
</dbReference>
<dbReference type="InterPro" id="IPR001193">
    <property type="entry name" value="MBTPS2"/>
</dbReference>
<evidence type="ECO:0000256" key="4">
    <source>
        <dbReference type="ARBA" id="ARBA00022692"/>
    </source>
</evidence>
<feature type="transmembrane region" description="Helical" evidence="8">
    <location>
        <begin position="433"/>
        <end position="453"/>
    </location>
</feature>
<dbReference type="SUPFAM" id="SSF111369">
    <property type="entry name" value="HlyD-like secretion proteins"/>
    <property type="match status" value="1"/>
</dbReference>
<evidence type="ECO:0000256" key="5">
    <source>
        <dbReference type="ARBA" id="ARBA00022989"/>
    </source>
</evidence>
<dbReference type="PANTHER" id="PTHR13325:SF3">
    <property type="entry name" value="MEMBRANE-BOUND TRANSCRIPTION FACTOR SITE-2 PROTEASE"/>
    <property type="match status" value="1"/>
</dbReference>
<dbReference type="InterPro" id="IPR008915">
    <property type="entry name" value="Peptidase_M50"/>
</dbReference>
<feature type="transmembrane region" description="Helical" evidence="8">
    <location>
        <begin position="153"/>
        <end position="175"/>
    </location>
</feature>
<reference evidence="10 11" key="1">
    <citation type="submission" date="2018-12" db="EMBL/GenBank/DDBJ databases">
        <title>The whole draft genome of Aquabacterium sp. SJQ9.</title>
        <authorList>
            <person name="Sun L."/>
            <person name="Gao X."/>
            <person name="Chen W."/>
            <person name="Huang K."/>
        </authorList>
    </citation>
    <scope>NUCLEOTIDE SEQUENCE [LARGE SCALE GENOMIC DNA]</scope>
    <source>
        <strain evidence="10 11">SJQ9</strain>
    </source>
</reference>
<evidence type="ECO:0000313" key="11">
    <source>
        <dbReference type="Proteomes" id="UP000269265"/>
    </source>
</evidence>
<keyword evidence="4 8" id="KW-0812">Transmembrane</keyword>
<dbReference type="GO" id="GO:0031293">
    <property type="term" value="P:membrane protein intracellular domain proteolysis"/>
    <property type="evidence" value="ECO:0007669"/>
    <property type="project" value="TreeGrafter"/>
</dbReference>
<feature type="domain" description="Peptidase M50" evidence="9">
    <location>
        <begin position="207"/>
        <end position="299"/>
    </location>
</feature>
<evidence type="ECO:0000256" key="8">
    <source>
        <dbReference type="SAM" id="Phobius"/>
    </source>
</evidence>
<dbReference type="InterPro" id="IPR008792">
    <property type="entry name" value="PQQD"/>
</dbReference>
<evidence type="ECO:0000256" key="6">
    <source>
        <dbReference type="ARBA" id="ARBA00023136"/>
    </source>
</evidence>
<comment type="cofactor">
    <cofactor evidence="1">
        <name>Zn(2+)</name>
        <dbReference type="ChEBI" id="CHEBI:29105"/>
    </cofactor>
</comment>
<dbReference type="GO" id="GO:0012505">
    <property type="term" value="C:endomembrane system"/>
    <property type="evidence" value="ECO:0007669"/>
    <property type="project" value="UniProtKB-SubCell"/>
</dbReference>
<evidence type="ECO:0000256" key="7">
    <source>
        <dbReference type="SAM" id="MobiDB-lite"/>
    </source>
</evidence>
<feature type="region of interest" description="Disordered" evidence="7">
    <location>
        <begin position="647"/>
        <end position="666"/>
    </location>
</feature>
<dbReference type="EMBL" id="RSED01000014">
    <property type="protein sequence ID" value="RRS03129.1"/>
    <property type="molecule type" value="Genomic_DNA"/>
</dbReference>
<evidence type="ECO:0000256" key="3">
    <source>
        <dbReference type="ARBA" id="ARBA00007931"/>
    </source>
</evidence>
<feature type="transmembrane region" description="Helical" evidence="8">
    <location>
        <begin position="257"/>
        <end position="277"/>
    </location>
</feature>
<dbReference type="AlphaFoldDB" id="A0A3R8S5X5"/>
<keyword evidence="5 8" id="KW-1133">Transmembrane helix</keyword>
<comment type="caution">
    <text evidence="10">The sequence shown here is derived from an EMBL/GenBank/DDBJ whole genome shotgun (WGS) entry which is preliminary data.</text>
</comment>
<evidence type="ECO:0000313" key="10">
    <source>
        <dbReference type="EMBL" id="RRS03129.1"/>
    </source>
</evidence>
<dbReference type="Pfam" id="PF02163">
    <property type="entry name" value="Peptidase_M50"/>
    <property type="match status" value="1"/>
</dbReference>
<dbReference type="InterPro" id="IPR041881">
    <property type="entry name" value="PqqD_sf"/>
</dbReference>
<dbReference type="GO" id="GO:0016020">
    <property type="term" value="C:membrane"/>
    <property type="evidence" value="ECO:0007669"/>
    <property type="project" value="InterPro"/>
</dbReference>
<dbReference type="OrthoDB" id="9759690at2"/>
<comment type="subcellular location">
    <subcellularLocation>
        <location evidence="2">Endomembrane system</location>
        <topology evidence="2">Multi-pass membrane protein</topology>
    </subcellularLocation>
</comment>
<feature type="transmembrane region" description="Helical" evidence="8">
    <location>
        <begin position="395"/>
        <end position="421"/>
    </location>
</feature>
<sequence length="722" mass="80104">MQDTLLSPYWYRISALHPRLKPHVSVRMQTTRGQAWYVLFNQATGRYHRVNAQAYELVGRLDGRHSVEEVWAVLLEQLGDEAPSQHDVIRILGQMTDAGLIQAEVAPDVRQLVRDGHERHRKEKRARLNPLSFRLGLFNPSALLERLVPFGRLFWNGWATAFWFLLVIGAAWAVLVNLPEVLVYGRHYFMSPGYLAAAWVIYPLMKALHELGHALALRRYGCEVPEVGVNFFMFVPMPYVDASSSNRLVNRWQRARISVAGIGVELALAALAAIVWLNVEDGWIRQASFVVMSLGGLSTLLFNGNPLMKLDGYYVMCDALDLPNLAGRSGRMLGQLWRTLFMGVLGVPRDAFDNSVTAADAFERWALYIYAPASWAYRVGVSALIVSWAADKVTWLGVGVAAWSVWTLFAQPVWLWTQALASQPRVTAIRGRLVMAVGSAVVLGGVGAMLVPLPSSLVVEGMVWLPDDALVRAAADGEIETVWVRSETSVEQGAKLISLKSPTLSAQREVLLAQIERSEAEFNSAFGAEPLKMRNAQDALTRDRAALAQVDRDLSANVLRAGDSGKFVLSRQEDLEGLQVNRGQVLAYVLNDRPAVIRAVVPQRDIDSVRHRLRKVQVMLDEAPGHAMPAHLLREVPAAADRLPQAAMGDRKGGRVPTDPADEEGLRPMEPTYVLDVQLNHGLARAGGLARVRLDLAPQSLLDTVLQRLRQLLLRHFSDIRA</sequence>
<gene>
    <name evidence="10" type="ORF">EIP75_16695</name>
</gene>
<organism evidence="10 11">
    <name type="scientific">Aquabacterium soli</name>
    <dbReference type="NCBI Taxonomy" id="2493092"/>
    <lineage>
        <taxon>Bacteria</taxon>
        <taxon>Pseudomonadati</taxon>
        <taxon>Pseudomonadota</taxon>
        <taxon>Betaproteobacteria</taxon>
        <taxon>Burkholderiales</taxon>
        <taxon>Aquabacterium</taxon>
    </lineage>
</organism>
<accession>A0A3R8S5X5</accession>
<dbReference type="GO" id="GO:0004222">
    <property type="term" value="F:metalloendopeptidase activity"/>
    <property type="evidence" value="ECO:0007669"/>
    <property type="project" value="InterPro"/>
</dbReference>
<name>A0A3R8S5X5_9BURK</name>
<protein>
    <submittedName>
        <fullName evidence="10">PqqD family peptide modification chaperone</fullName>
    </submittedName>
</protein>
<dbReference type="Pfam" id="PF05402">
    <property type="entry name" value="PqqD"/>
    <property type="match status" value="1"/>
</dbReference>
<feature type="transmembrane region" description="Helical" evidence="8">
    <location>
        <begin position="367"/>
        <end position="389"/>
    </location>
</feature>
<evidence type="ECO:0000256" key="2">
    <source>
        <dbReference type="ARBA" id="ARBA00004127"/>
    </source>
</evidence>
<dbReference type="Gene3D" id="1.10.10.1150">
    <property type="entry name" value="Coenzyme PQQ synthesis protein D (PqqD)"/>
    <property type="match status" value="1"/>
</dbReference>
<keyword evidence="6 8" id="KW-0472">Membrane</keyword>
<dbReference type="PANTHER" id="PTHR13325">
    <property type="entry name" value="PROTEASE M50 MEMBRANE-BOUND TRANSCRIPTION FACTOR SITE 2 PROTEASE"/>
    <property type="match status" value="1"/>
</dbReference>
<dbReference type="RefSeq" id="WP_125244423.1">
    <property type="nucleotide sequence ID" value="NZ_RSED01000014.1"/>
</dbReference>
<evidence type="ECO:0000256" key="1">
    <source>
        <dbReference type="ARBA" id="ARBA00001947"/>
    </source>
</evidence>
<proteinExistence type="inferred from homology"/>
<feature type="transmembrane region" description="Helical" evidence="8">
    <location>
        <begin position="283"/>
        <end position="302"/>
    </location>
</feature>
<comment type="similarity">
    <text evidence="3">Belongs to the peptidase M50B family.</text>
</comment>
<keyword evidence="11" id="KW-1185">Reference proteome</keyword>
<evidence type="ECO:0000259" key="9">
    <source>
        <dbReference type="Pfam" id="PF02163"/>
    </source>
</evidence>
<dbReference type="Proteomes" id="UP000269265">
    <property type="component" value="Unassembled WGS sequence"/>
</dbReference>